<dbReference type="AlphaFoldDB" id="A0A382FGI6"/>
<evidence type="ECO:0000313" key="6">
    <source>
        <dbReference type="EMBL" id="SVB61237.1"/>
    </source>
</evidence>
<keyword evidence="2" id="KW-0479">Metal-binding</keyword>
<dbReference type="GO" id="GO:0046872">
    <property type="term" value="F:metal ion binding"/>
    <property type="evidence" value="ECO:0007669"/>
    <property type="project" value="UniProtKB-KW"/>
</dbReference>
<dbReference type="PANTHER" id="PTHR33337">
    <property type="entry name" value="GFA DOMAIN-CONTAINING PROTEIN"/>
    <property type="match status" value="1"/>
</dbReference>
<dbReference type="EMBL" id="UINC01049445">
    <property type="protein sequence ID" value="SVB61237.1"/>
    <property type="molecule type" value="Genomic_DNA"/>
</dbReference>
<evidence type="ECO:0000256" key="1">
    <source>
        <dbReference type="ARBA" id="ARBA00005495"/>
    </source>
</evidence>
<keyword evidence="3" id="KW-0862">Zinc</keyword>
<dbReference type="InterPro" id="IPR006913">
    <property type="entry name" value="CENP-V/GFA"/>
</dbReference>
<dbReference type="Pfam" id="PF04828">
    <property type="entry name" value="GFA"/>
    <property type="match status" value="1"/>
</dbReference>
<dbReference type="GO" id="GO:0016846">
    <property type="term" value="F:carbon-sulfur lyase activity"/>
    <property type="evidence" value="ECO:0007669"/>
    <property type="project" value="InterPro"/>
</dbReference>
<evidence type="ECO:0000256" key="2">
    <source>
        <dbReference type="ARBA" id="ARBA00022723"/>
    </source>
</evidence>
<evidence type="ECO:0000259" key="5">
    <source>
        <dbReference type="PROSITE" id="PS51891"/>
    </source>
</evidence>
<dbReference type="PROSITE" id="PS51891">
    <property type="entry name" value="CENP_V_GFA"/>
    <property type="match status" value="1"/>
</dbReference>
<evidence type="ECO:0000256" key="4">
    <source>
        <dbReference type="ARBA" id="ARBA00023239"/>
    </source>
</evidence>
<feature type="domain" description="CENP-V/GFA" evidence="5">
    <location>
        <begin position="5"/>
        <end position="111"/>
    </location>
</feature>
<dbReference type="SUPFAM" id="SSF51316">
    <property type="entry name" value="Mss4-like"/>
    <property type="match status" value="1"/>
</dbReference>
<comment type="similarity">
    <text evidence="1">Belongs to the Gfa family.</text>
</comment>
<protein>
    <recommendedName>
        <fullName evidence="5">CENP-V/GFA domain-containing protein</fullName>
    </recommendedName>
</protein>
<name>A0A382FGI6_9ZZZZ</name>
<proteinExistence type="inferred from homology"/>
<accession>A0A382FGI6</accession>
<gene>
    <name evidence="6" type="ORF">METZ01_LOCUS214091</name>
</gene>
<reference evidence="6" key="1">
    <citation type="submission" date="2018-05" db="EMBL/GenBank/DDBJ databases">
        <authorList>
            <person name="Lanie J.A."/>
            <person name="Ng W.-L."/>
            <person name="Kazmierczak K.M."/>
            <person name="Andrzejewski T.M."/>
            <person name="Davidsen T.M."/>
            <person name="Wayne K.J."/>
            <person name="Tettelin H."/>
            <person name="Glass J.I."/>
            <person name="Rusch D."/>
            <person name="Podicherti R."/>
            <person name="Tsui H.-C.T."/>
            <person name="Winkler M.E."/>
        </authorList>
    </citation>
    <scope>NUCLEOTIDE SEQUENCE</scope>
</reference>
<evidence type="ECO:0000256" key="3">
    <source>
        <dbReference type="ARBA" id="ARBA00022833"/>
    </source>
</evidence>
<sequence length="154" mass="17160">MTKIHEGGCLCGEVRFRVEGQPARASVCHCRYCQLRTGSAFGLGVYFETEKITRLSGQTQSYQFTTESGNNWKIERCTTCGTSMYWTIASDLLANFTGTSAGCYDPPTFWFQTEREVFTRSGADFVTIDCPESFITHPQYSPEANDAPRLSGGE</sequence>
<keyword evidence="4" id="KW-0456">Lyase</keyword>
<dbReference type="InterPro" id="IPR011057">
    <property type="entry name" value="Mss4-like_sf"/>
</dbReference>
<dbReference type="Gene3D" id="3.90.1590.10">
    <property type="entry name" value="glutathione-dependent formaldehyde- activating enzyme (gfa)"/>
    <property type="match status" value="1"/>
</dbReference>
<organism evidence="6">
    <name type="scientific">marine metagenome</name>
    <dbReference type="NCBI Taxonomy" id="408172"/>
    <lineage>
        <taxon>unclassified sequences</taxon>
        <taxon>metagenomes</taxon>
        <taxon>ecological metagenomes</taxon>
    </lineage>
</organism>
<dbReference type="PANTHER" id="PTHR33337:SF40">
    <property type="entry name" value="CENP-V_GFA DOMAIN-CONTAINING PROTEIN-RELATED"/>
    <property type="match status" value="1"/>
</dbReference>